<dbReference type="EC" id="2.4.1.-" evidence="6"/>
<dbReference type="FunFam" id="3.40.50.2000:FF:000020">
    <property type="entry name" value="Glycosyltransferase"/>
    <property type="match status" value="1"/>
</dbReference>
<feature type="compositionally biased region" description="Low complexity" evidence="7">
    <location>
        <begin position="530"/>
        <end position="542"/>
    </location>
</feature>
<comment type="catalytic activity">
    <reaction evidence="4">
        <text>a 7-hydroxyisoflavone + UDP-alpha-D-glucose = a 7-hydroxyisoflavone 7-O-beta-D-glucoside + UDP + H(+)</text>
        <dbReference type="Rhea" id="RHEA:56344"/>
        <dbReference type="ChEBI" id="CHEBI:15378"/>
        <dbReference type="ChEBI" id="CHEBI:55465"/>
        <dbReference type="ChEBI" id="CHEBI:58223"/>
        <dbReference type="ChEBI" id="CHEBI:58885"/>
        <dbReference type="ChEBI" id="CHEBI:140301"/>
        <dbReference type="EC" id="2.4.1.170"/>
    </reaction>
</comment>
<evidence type="ECO:0000313" key="8">
    <source>
        <dbReference type="EMBL" id="KAF7836399.1"/>
    </source>
</evidence>
<dbReference type="GO" id="GO:0050004">
    <property type="term" value="F:isoflavone 7-O-glucosyltransferase activity"/>
    <property type="evidence" value="ECO:0007669"/>
    <property type="project" value="UniProtKB-EC"/>
</dbReference>
<keyword evidence="3 5" id="KW-0808">Transferase</keyword>
<evidence type="ECO:0000256" key="4">
    <source>
        <dbReference type="ARBA" id="ARBA00050777"/>
    </source>
</evidence>
<dbReference type="InterPro" id="IPR002213">
    <property type="entry name" value="UDP_glucos_trans"/>
</dbReference>
<reference evidence="8" key="1">
    <citation type="submission" date="2020-09" db="EMBL/GenBank/DDBJ databases">
        <title>Genome-Enabled Discovery of Anthraquinone Biosynthesis in Senna tora.</title>
        <authorList>
            <person name="Kang S.-H."/>
            <person name="Pandey R.P."/>
            <person name="Lee C.-M."/>
            <person name="Sim J.-S."/>
            <person name="Jeong J.-T."/>
            <person name="Choi B.-S."/>
            <person name="Jung M."/>
            <person name="Ginzburg D."/>
            <person name="Zhao K."/>
            <person name="Won S.Y."/>
            <person name="Oh T.-J."/>
            <person name="Yu Y."/>
            <person name="Kim N.-H."/>
            <person name="Lee O.R."/>
            <person name="Lee T.-H."/>
            <person name="Bashyal P."/>
            <person name="Kim T.-S."/>
            <person name="Lee W.-H."/>
            <person name="Kawkins C."/>
            <person name="Kim C.-K."/>
            <person name="Kim J.S."/>
            <person name="Ahn B.O."/>
            <person name="Rhee S.Y."/>
            <person name="Sohng J.K."/>
        </authorList>
    </citation>
    <scope>NUCLEOTIDE SEQUENCE</scope>
    <source>
        <tissue evidence="8">Leaf</tissue>
    </source>
</reference>
<evidence type="ECO:0000256" key="2">
    <source>
        <dbReference type="ARBA" id="ARBA00022676"/>
    </source>
</evidence>
<feature type="region of interest" description="Disordered" evidence="7">
    <location>
        <begin position="512"/>
        <end position="544"/>
    </location>
</feature>
<dbReference type="InterPro" id="IPR035595">
    <property type="entry name" value="UDP_glycos_trans_CS"/>
</dbReference>
<keyword evidence="9" id="KW-1185">Reference proteome</keyword>
<dbReference type="CDD" id="cd03784">
    <property type="entry name" value="GT1_Gtf-like"/>
    <property type="match status" value="1"/>
</dbReference>
<dbReference type="PANTHER" id="PTHR48048:SF20">
    <property type="entry name" value="GLYCOSYLTRANSFERASE"/>
    <property type="match status" value="1"/>
</dbReference>
<keyword evidence="2 5" id="KW-0328">Glycosyltransferase</keyword>
<dbReference type="EMBL" id="JAAIUW010000004">
    <property type="protein sequence ID" value="KAF7836399.1"/>
    <property type="molecule type" value="Genomic_DNA"/>
</dbReference>
<comment type="caution">
    <text evidence="8">The sequence shown here is derived from an EMBL/GenBank/DDBJ whole genome shotgun (WGS) entry which is preliminary data.</text>
</comment>
<gene>
    <name evidence="8" type="ORF">G2W53_011258</name>
</gene>
<dbReference type="PROSITE" id="PS00375">
    <property type="entry name" value="UDPGT"/>
    <property type="match status" value="1"/>
</dbReference>
<dbReference type="PANTHER" id="PTHR48048">
    <property type="entry name" value="GLYCOSYLTRANSFERASE"/>
    <property type="match status" value="1"/>
</dbReference>
<evidence type="ECO:0000256" key="3">
    <source>
        <dbReference type="ARBA" id="ARBA00022679"/>
    </source>
</evidence>
<evidence type="ECO:0000313" key="9">
    <source>
        <dbReference type="Proteomes" id="UP000634136"/>
    </source>
</evidence>
<dbReference type="SUPFAM" id="SSF53756">
    <property type="entry name" value="UDP-Glycosyltransferase/glycogen phosphorylase"/>
    <property type="match status" value="1"/>
</dbReference>
<evidence type="ECO:0000256" key="1">
    <source>
        <dbReference type="ARBA" id="ARBA00009995"/>
    </source>
</evidence>
<organism evidence="8 9">
    <name type="scientific">Senna tora</name>
    <dbReference type="NCBI Taxonomy" id="362788"/>
    <lineage>
        <taxon>Eukaryota</taxon>
        <taxon>Viridiplantae</taxon>
        <taxon>Streptophyta</taxon>
        <taxon>Embryophyta</taxon>
        <taxon>Tracheophyta</taxon>
        <taxon>Spermatophyta</taxon>
        <taxon>Magnoliopsida</taxon>
        <taxon>eudicotyledons</taxon>
        <taxon>Gunneridae</taxon>
        <taxon>Pentapetalae</taxon>
        <taxon>rosids</taxon>
        <taxon>fabids</taxon>
        <taxon>Fabales</taxon>
        <taxon>Fabaceae</taxon>
        <taxon>Caesalpinioideae</taxon>
        <taxon>Cassia clade</taxon>
        <taxon>Senna</taxon>
    </lineage>
</organism>
<evidence type="ECO:0000256" key="5">
    <source>
        <dbReference type="RuleBase" id="RU003718"/>
    </source>
</evidence>
<accession>A0A835CAW0</accession>
<evidence type="ECO:0000256" key="6">
    <source>
        <dbReference type="RuleBase" id="RU362057"/>
    </source>
</evidence>
<dbReference type="FunFam" id="3.40.50.2000:FF:000095">
    <property type="entry name" value="Glycosyltransferase"/>
    <property type="match status" value="1"/>
</dbReference>
<evidence type="ECO:0000256" key="7">
    <source>
        <dbReference type="SAM" id="MobiDB-lite"/>
    </source>
</evidence>
<feature type="compositionally biased region" description="Basic and acidic residues" evidence="7">
    <location>
        <begin position="512"/>
        <end position="522"/>
    </location>
</feature>
<dbReference type="OrthoDB" id="5835829at2759"/>
<sequence>MGSMGNEYCCFTQLKKRMGFLPWLQANEEGVFPCEWSWDQEASIFFNGRLASLLSYLIKPNSIIIIISIWKMQKAIVLYPAPGIGHIIAMVELGKLILHHHPDSFSITILLTTGFLDKPSIDSYLHRISQSYPSISFLRFPLLTLDSSPRTFVATYFDFVRLNTSHVTSALTQISQTSNLRAFVIDTFCAPAATIASSLGIPLYYFFTCNAASLSACAYFPKIHEQTQKSLKDLSILLHFPGNPPLKAFHMAEAMLDRDDPGYPDVLYLCSHVSKSDGIIVNTFEELEPIAIKAITDGACFPIPDPKLAPPVFYIGPLIMEPDRSSSEEEEEKAAEARKCLSWLDKQPSRSVVFLCFGSRGSFSALQLKEIADGLEKSGERFLWVVKRPPTNENSKQTLDTTNEGFDLGSVLPSGFLDRTEERGMVVKSWAPQVEVLNKEAVGGFVTHCGWNSVLEAVVAGVPMIAWPLYAEQHMNRNELVEDMKMAIWLEQRDEDGFVNGDELEKRVRELMESERGKEMRERSRKMREAAMSATSASGSSTKGLKRLVERWSNVAES</sequence>
<proteinExistence type="inferred from homology"/>
<dbReference type="Proteomes" id="UP000634136">
    <property type="component" value="Unassembled WGS sequence"/>
</dbReference>
<dbReference type="Gene3D" id="3.40.50.2000">
    <property type="entry name" value="Glycogen Phosphorylase B"/>
    <property type="match status" value="2"/>
</dbReference>
<name>A0A835CAW0_9FABA</name>
<comment type="similarity">
    <text evidence="1 5">Belongs to the UDP-glycosyltransferase family.</text>
</comment>
<protein>
    <recommendedName>
        <fullName evidence="6">Glycosyltransferase</fullName>
        <ecNumber evidence="6">2.4.1.-</ecNumber>
    </recommendedName>
</protein>
<dbReference type="Pfam" id="PF00201">
    <property type="entry name" value="UDPGT"/>
    <property type="match status" value="1"/>
</dbReference>
<dbReference type="AlphaFoldDB" id="A0A835CAW0"/>
<dbReference type="InterPro" id="IPR050481">
    <property type="entry name" value="UDP-glycosyltransf_plant"/>
</dbReference>